<dbReference type="SUPFAM" id="SSF101898">
    <property type="entry name" value="NHL repeat"/>
    <property type="match status" value="1"/>
</dbReference>
<feature type="region of interest" description="Disordered" evidence="1">
    <location>
        <begin position="249"/>
        <end position="277"/>
    </location>
</feature>
<protein>
    <submittedName>
        <fullName evidence="2">Uncharacterized protein</fullName>
    </submittedName>
</protein>
<sequence>MATKTHNTRGFEPIVIGNCVVQPGDVRYAEPWAELEEESMSQYEDFDTDEDDEDLMDEMGSLYRSSYRAGAPRICPFRSNLVALSQKYNLYFAAYRTDIHVTQPRNVKNTLPPCSDMIIRPLPSASASKVSAALDPLRPHCINHVVIGNLGDQEIILISFDDGDVVAYDTQKIMSCVGELMATKAKHAGNDDTSETPFYSCEPFFHENVGASAWGLAIHENSRLIAVGSNRREVTVFIFALTEPGRDDIPTPTTSTKFPVTTPYPELGSKQPDRSRNQRRVISLVAEGHNIPSLDFSDDKDSKAHSVVAVDILGNVWVLGIWEDKHVRVRRCKKNSLNGSLMGWSVLVLKPGCFKPTNPTPQESLGTDNFDMKIAKAVIENIRFDISRSCLSAAVENRSCLYPVDDRSTAVQRPSTGLQTTRENDTDTESDTHSNRSCRPSTTARTDVSLFQNFLGFADKRRLDSKPEKLQDLLKSSSPSGAKADPDLASDLLPDGSAILRGQKWDVELIPPNDAAVPTVCRTMLKIDQTPEMTRLHAIHRLNMTALIPELSLVVMASQAGRVALLTLTLPDMERTRLSPQPMFRIDCILPFQGQTIRPPFPLLGIAVSPVPDNMAQKRKESSRSAPRRWRLIMHYYDHTILSYELSRGAKCNGLRIL</sequence>
<feature type="region of interest" description="Disordered" evidence="1">
    <location>
        <begin position="411"/>
        <end position="443"/>
    </location>
</feature>
<feature type="compositionally biased region" description="Low complexity" evidence="1">
    <location>
        <begin position="250"/>
        <end position="263"/>
    </location>
</feature>
<organism evidence="2 3">
    <name type="scientific">Phlyctema vagabunda</name>
    <dbReference type="NCBI Taxonomy" id="108571"/>
    <lineage>
        <taxon>Eukaryota</taxon>
        <taxon>Fungi</taxon>
        <taxon>Dikarya</taxon>
        <taxon>Ascomycota</taxon>
        <taxon>Pezizomycotina</taxon>
        <taxon>Leotiomycetes</taxon>
        <taxon>Helotiales</taxon>
        <taxon>Dermateaceae</taxon>
        <taxon>Phlyctema</taxon>
    </lineage>
</organism>
<proteinExistence type="predicted"/>
<dbReference type="Proteomes" id="UP001629113">
    <property type="component" value="Unassembled WGS sequence"/>
</dbReference>
<accession>A0ABR4P7C9</accession>
<feature type="compositionally biased region" description="Polar residues" evidence="1">
    <location>
        <begin position="411"/>
        <end position="421"/>
    </location>
</feature>
<dbReference type="EMBL" id="JBFCZG010000008">
    <property type="protein sequence ID" value="KAL3419222.1"/>
    <property type="molecule type" value="Genomic_DNA"/>
</dbReference>
<evidence type="ECO:0000313" key="3">
    <source>
        <dbReference type="Proteomes" id="UP001629113"/>
    </source>
</evidence>
<comment type="caution">
    <text evidence="2">The sequence shown here is derived from an EMBL/GenBank/DDBJ whole genome shotgun (WGS) entry which is preliminary data.</text>
</comment>
<reference evidence="2 3" key="1">
    <citation type="submission" date="2024-06" db="EMBL/GenBank/DDBJ databases">
        <title>Complete genome of Phlyctema vagabunda strain 19-DSS-EL-015.</title>
        <authorList>
            <person name="Fiorenzani C."/>
        </authorList>
    </citation>
    <scope>NUCLEOTIDE SEQUENCE [LARGE SCALE GENOMIC DNA]</scope>
    <source>
        <strain evidence="2 3">19-DSS-EL-015</strain>
    </source>
</reference>
<evidence type="ECO:0000256" key="1">
    <source>
        <dbReference type="SAM" id="MobiDB-lite"/>
    </source>
</evidence>
<gene>
    <name evidence="2" type="ORF">PVAG01_09444</name>
</gene>
<evidence type="ECO:0000313" key="2">
    <source>
        <dbReference type="EMBL" id="KAL3419222.1"/>
    </source>
</evidence>
<name>A0ABR4P7C9_9HELO</name>
<feature type="compositionally biased region" description="Basic and acidic residues" evidence="1">
    <location>
        <begin position="422"/>
        <end position="434"/>
    </location>
</feature>
<dbReference type="InterPro" id="IPR014839">
    <property type="entry name" value="Crt10"/>
</dbReference>
<dbReference type="Pfam" id="PF08728">
    <property type="entry name" value="CRT10"/>
    <property type="match status" value="1"/>
</dbReference>
<keyword evidence="3" id="KW-1185">Reference proteome</keyword>